<organism evidence="2 3">
    <name type="scientific">Mycena maculata</name>
    <dbReference type="NCBI Taxonomy" id="230809"/>
    <lineage>
        <taxon>Eukaryota</taxon>
        <taxon>Fungi</taxon>
        <taxon>Dikarya</taxon>
        <taxon>Basidiomycota</taxon>
        <taxon>Agaricomycotina</taxon>
        <taxon>Agaricomycetes</taxon>
        <taxon>Agaricomycetidae</taxon>
        <taxon>Agaricales</taxon>
        <taxon>Marasmiineae</taxon>
        <taxon>Mycenaceae</taxon>
        <taxon>Mycena</taxon>
    </lineage>
</organism>
<comment type="caution">
    <text evidence="2">The sequence shown here is derived from an EMBL/GenBank/DDBJ whole genome shotgun (WGS) entry which is preliminary data.</text>
</comment>
<dbReference type="EMBL" id="JARJLG010000007">
    <property type="protein sequence ID" value="KAJ7779430.1"/>
    <property type="molecule type" value="Genomic_DNA"/>
</dbReference>
<protein>
    <submittedName>
        <fullName evidence="2">Uncharacterized protein</fullName>
    </submittedName>
</protein>
<evidence type="ECO:0000313" key="3">
    <source>
        <dbReference type="Proteomes" id="UP001215280"/>
    </source>
</evidence>
<keyword evidence="1" id="KW-1133">Transmembrane helix</keyword>
<accession>A0AAD7K6X3</accession>
<keyword evidence="1" id="KW-0812">Transmembrane</keyword>
<feature type="transmembrane region" description="Helical" evidence="1">
    <location>
        <begin position="6"/>
        <end position="24"/>
    </location>
</feature>
<feature type="transmembrane region" description="Helical" evidence="1">
    <location>
        <begin position="93"/>
        <end position="113"/>
    </location>
</feature>
<gene>
    <name evidence="2" type="ORF">DFH07DRAFT_795025</name>
</gene>
<dbReference type="InterPro" id="IPR013901">
    <property type="entry name" value="Anthrone_oxy"/>
</dbReference>
<feature type="transmembrane region" description="Helical" evidence="1">
    <location>
        <begin position="166"/>
        <end position="186"/>
    </location>
</feature>
<feature type="transmembrane region" description="Helical" evidence="1">
    <location>
        <begin position="63"/>
        <end position="81"/>
    </location>
</feature>
<name>A0AAD7K6X3_9AGAR</name>
<dbReference type="Pfam" id="PF08592">
    <property type="entry name" value="Anthrone_oxy"/>
    <property type="match status" value="1"/>
</dbReference>
<evidence type="ECO:0000313" key="2">
    <source>
        <dbReference type="EMBL" id="KAJ7779430.1"/>
    </source>
</evidence>
<proteinExistence type="predicted"/>
<keyword evidence="1" id="KW-0472">Membrane</keyword>
<keyword evidence="3" id="KW-1185">Reference proteome</keyword>
<reference evidence="2" key="1">
    <citation type="submission" date="2023-03" db="EMBL/GenBank/DDBJ databases">
        <title>Massive genome expansion in bonnet fungi (Mycena s.s.) driven by repeated elements and novel gene families across ecological guilds.</title>
        <authorList>
            <consortium name="Lawrence Berkeley National Laboratory"/>
            <person name="Harder C.B."/>
            <person name="Miyauchi S."/>
            <person name="Viragh M."/>
            <person name="Kuo A."/>
            <person name="Thoen E."/>
            <person name="Andreopoulos B."/>
            <person name="Lu D."/>
            <person name="Skrede I."/>
            <person name="Drula E."/>
            <person name="Henrissat B."/>
            <person name="Morin E."/>
            <person name="Kohler A."/>
            <person name="Barry K."/>
            <person name="LaButti K."/>
            <person name="Morin E."/>
            <person name="Salamov A."/>
            <person name="Lipzen A."/>
            <person name="Mereny Z."/>
            <person name="Hegedus B."/>
            <person name="Baldrian P."/>
            <person name="Stursova M."/>
            <person name="Weitz H."/>
            <person name="Taylor A."/>
            <person name="Grigoriev I.V."/>
            <person name="Nagy L.G."/>
            <person name="Martin F."/>
            <person name="Kauserud H."/>
        </authorList>
    </citation>
    <scope>NUCLEOTIDE SEQUENCE</scope>
    <source>
        <strain evidence="2">CBHHK188m</strain>
    </source>
</reference>
<sequence length="189" mass="20360">MAPLLSVFPSTHIVGLSLAGFWLASATNISPFNMIPNLEHSKLEPATRAPLYGHLFFARGRPVFIVTALGGGAAFLAAYFTRPEDTSVLHSRALLAAAGSLLIAVPHTIVWMVPVYKALADVNVSGTEVQLKGKQTISSTVILADGRIERWEGLMRRFYIGNSIRLLFYATAYALGLYGLASAKIISVV</sequence>
<dbReference type="Proteomes" id="UP001215280">
    <property type="component" value="Unassembled WGS sequence"/>
</dbReference>
<dbReference type="AlphaFoldDB" id="A0AAD7K6X3"/>
<evidence type="ECO:0000256" key="1">
    <source>
        <dbReference type="SAM" id="Phobius"/>
    </source>
</evidence>